<dbReference type="SUPFAM" id="SSF88946">
    <property type="entry name" value="Sigma2 domain of RNA polymerase sigma factors"/>
    <property type="match status" value="1"/>
</dbReference>
<evidence type="ECO:0000259" key="5">
    <source>
        <dbReference type="Pfam" id="PF04542"/>
    </source>
</evidence>
<dbReference type="SUPFAM" id="SSF88659">
    <property type="entry name" value="Sigma3 and sigma4 domains of RNA polymerase sigma factors"/>
    <property type="match status" value="1"/>
</dbReference>
<dbReference type="GO" id="GO:0006352">
    <property type="term" value="P:DNA-templated transcription initiation"/>
    <property type="evidence" value="ECO:0007669"/>
    <property type="project" value="InterPro"/>
</dbReference>
<feature type="domain" description="RNA polymerase sigma factor 70 region 4 type 2" evidence="6">
    <location>
        <begin position="138"/>
        <end position="190"/>
    </location>
</feature>
<organism evidence="7 8">
    <name type="scientific">Amphritea atlantica</name>
    <dbReference type="NCBI Taxonomy" id="355243"/>
    <lineage>
        <taxon>Bacteria</taxon>
        <taxon>Pseudomonadati</taxon>
        <taxon>Pseudomonadota</taxon>
        <taxon>Gammaproteobacteria</taxon>
        <taxon>Oceanospirillales</taxon>
        <taxon>Oceanospirillaceae</taxon>
        <taxon>Amphritea</taxon>
    </lineage>
</organism>
<evidence type="ECO:0000313" key="7">
    <source>
        <dbReference type="EMBL" id="SEQ51233.1"/>
    </source>
</evidence>
<dbReference type="EMBL" id="FOGB01000004">
    <property type="protein sequence ID" value="SEQ51233.1"/>
    <property type="molecule type" value="Genomic_DNA"/>
</dbReference>
<dbReference type="STRING" id="355243.SAMN03080615_01772"/>
<dbReference type="Gene3D" id="1.10.1740.10">
    <property type="match status" value="1"/>
</dbReference>
<dbReference type="PANTHER" id="PTHR43133">
    <property type="entry name" value="RNA POLYMERASE ECF-TYPE SIGMA FACTO"/>
    <property type="match status" value="1"/>
</dbReference>
<dbReference type="InterPro" id="IPR039425">
    <property type="entry name" value="RNA_pol_sigma-70-like"/>
</dbReference>
<dbReference type="Gene3D" id="1.10.10.10">
    <property type="entry name" value="Winged helix-like DNA-binding domain superfamily/Winged helix DNA-binding domain"/>
    <property type="match status" value="1"/>
</dbReference>
<evidence type="ECO:0000256" key="1">
    <source>
        <dbReference type="ARBA" id="ARBA00010641"/>
    </source>
</evidence>
<keyword evidence="8" id="KW-1185">Reference proteome</keyword>
<dbReference type="NCBIfam" id="TIGR02937">
    <property type="entry name" value="sigma70-ECF"/>
    <property type="match status" value="1"/>
</dbReference>
<sequence length="201" mass="22871">MKNRPPGEDVDNIVQLSQAEMASADWSDLLGRLAVKPDKSIYARLFNHFAPRVKAYIVRLGVAISAAEEVTQEVMLSVWRKAHMYHPDKAAASTWIFTLARNQSIDWMRKQKYPQYSLDEWSETACESGQGEQEVLSDRVAQAISQLPEKQAQVIYMSYFEGRSHGDIASRLDIPLGSVKSRIRLATEKLKQIWGGDEYEH</sequence>
<evidence type="ECO:0000256" key="4">
    <source>
        <dbReference type="ARBA" id="ARBA00023163"/>
    </source>
</evidence>
<dbReference type="InterPro" id="IPR013325">
    <property type="entry name" value="RNA_pol_sigma_r2"/>
</dbReference>
<accession>A0A1H9GMJ8</accession>
<reference evidence="8" key="1">
    <citation type="submission" date="2016-10" db="EMBL/GenBank/DDBJ databases">
        <authorList>
            <person name="Varghese N."/>
            <person name="Submissions S."/>
        </authorList>
    </citation>
    <scope>NUCLEOTIDE SEQUENCE [LARGE SCALE GENOMIC DNA]</scope>
    <source>
        <strain evidence="8">DSM 18887</strain>
    </source>
</reference>
<dbReference type="PANTHER" id="PTHR43133:SF62">
    <property type="entry name" value="RNA POLYMERASE SIGMA FACTOR SIGZ"/>
    <property type="match status" value="1"/>
</dbReference>
<dbReference type="Proteomes" id="UP000198749">
    <property type="component" value="Unassembled WGS sequence"/>
</dbReference>
<dbReference type="InterPro" id="IPR013249">
    <property type="entry name" value="RNA_pol_sigma70_r4_t2"/>
</dbReference>
<keyword evidence="3" id="KW-0731">Sigma factor</keyword>
<evidence type="ECO:0000256" key="2">
    <source>
        <dbReference type="ARBA" id="ARBA00023015"/>
    </source>
</evidence>
<dbReference type="GO" id="GO:0003677">
    <property type="term" value="F:DNA binding"/>
    <property type="evidence" value="ECO:0007669"/>
    <property type="project" value="InterPro"/>
</dbReference>
<dbReference type="OrthoDB" id="9784272at2"/>
<evidence type="ECO:0000313" key="8">
    <source>
        <dbReference type="Proteomes" id="UP000198749"/>
    </source>
</evidence>
<dbReference type="GO" id="GO:0016987">
    <property type="term" value="F:sigma factor activity"/>
    <property type="evidence" value="ECO:0007669"/>
    <property type="project" value="UniProtKB-KW"/>
</dbReference>
<dbReference type="RefSeq" id="WP_091356760.1">
    <property type="nucleotide sequence ID" value="NZ_AP025284.1"/>
</dbReference>
<feature type="domain" description="RNA polymerase sigma-70 region 2" evidence="5">
    <location>
        <begin position="45"/>
        <end position="112"/>
    </location>
</feature>
<dbReference type="Pfam" id="PF04542">
    <property type="entry name" value="Sigma70_r2"/>
    <property type="match status" value="1"/>
</dbReference>
<keyword evidence="4" id="KW-0804">Transcription</keyword>
<evidence type="ECO:0000256" key="3">
    <source>
        <dbReference type="ARBA" id="ARBA00023082"/>
    </source>
</evidence>
<proteinExistence type="inferred from homology"/>
<dbReference type="InterPro" id="IPR007627">
    <property type="entry name" value="RNA_pol_sigma70_r2"/>
</dbReference>
<dbReference type="InterPro" id="IPR013324">
    <property type="entry name" value="RNA_pol_sigma_r3/r4-like"/>
</dbReference>
<dbReference type="Pfam" id="PF08281">
    <property type="entry name" value="Sigma70_r4_2"/>
    <property type="match status" value="1"/>
</dbReference>
<comment type="similarity">
    <text evidence="1">Belongs to the sigma-70 factor family. ECF subfamily.</text>
</comment>
<dbReference type="InterPro" id="IPR014284">
    <property type="entry name" value="RNA_pol_sigma-70_dom"/>
</dbReference>
<gene>
    <name evidence="7" type="ORF">SAMN03080615_01772</name>
</gene>
<dbReference type="CDD" id="cd06171">
    <property type="entry name" value="Sigma70_r4"/>
    <property type="match status" value="1"/>
</dbReference>
<keyword evidence="2" id="KW-0805">Transcription regulation</keyword>
<evidence type="ECO:0000259" key="6">
    <source>
        <dbReference type="Pfam" id="PF08281"/>
    </source>
</evidence>
<dbReference type="AlphaFoldDB" id="A0A1H9GMJ8"/>
<protein>
    <submittedName>
        <fullName evidence="7">RNA polymerase sigma-70 factor, ECF subfamily</fullName>
    </submittedName>
</protein>
<dbReference type="InterPro" id="IPR036388">
    <property type="entry name" value="WH-like_DNA-bd_sf"/>
</dbReference>
<name>A0A1H9GMJ8_9GAMM</name>